<keyword evidence="2" id="KW-0732">Signal</keyword>
<gene>
    <name evidence="3" type="ORF">MICPUN_108802</name>
</gene>
<dbReference type="InParanoid" id="C1FGD2"/>
<dbReference type="Proteomes" id="UP000002009">
    <property type="component" value="Chromosome 8"/>
</dbReference>
<proteinExistence type="predicted"/>
<evidence type="ECO:0000313" key="4">
    <source>
        <dbReference type="Proteomes" id="UP000002009"/>
    </source>
</evidence>
<name>C1FGD2_MICCC</name>
<dbReference type="AlphaFoldDB" id="C1FGD2"/>
<keyword evidence="4" id="KW-1185">Reference proteome</keyword>
<feature type="signal peptide" evidence="2">
    <location>
        <begin position="1"/>
        <end position="22"/>
    </location>
</feature>
<reference evidence="3 4" key="1">
    <citation type="journal article" date="2009" name="Science">
        <title>Green evolution and dynamic adaptations revealed by genomes of the marine picoeukaryotes Micromonas.</title>
        <authorList>
            <person name="Worden A.Z."/>
            <person name="Lee J.H."/>
            <person name="Mock T."/>
            <person name="Rouze P."/>
            <person name="Simmons M.P."/>
            <person name="Aerts A.L."/>
            <person name="Allen A.E."/>
            <person name="Cuvelier M.L."/>
            <person name="Derelle E."/>
            <person name="Everett M.V."/>
            <person name="Foulon E."/>
            <person name="Grimwood J."/>
            <person name="Gundlach H."/>
            <person name="Henrissat B."/>
            <person name="Napoli C."/>
            <person name="McDonald S.M."/>
            <person name="Parker M.S."/>
            <person name="Rombauts S."/>
            <person name="Salamov A."/>
            <person name="Von Dassow P."/>
            <person name="Badger J.H."/>
            <person name="Coutinho P.M."/>
            <person name="Demir E."/>
            <person name="Dubchak I."/>
            <person name="Gentemann C."/>
            <person name="Eikrem W."/>
            <person name="Gready J.E."/>
            <person name="John U."/>
            <person name="Lanier W."/>
            <person name="Lindquist E.A."/>
            <person name="Lucas S."/>
            <person name="Mayer K.F."/>
            <person name="Moreau H."/>
            <person name="Not F."/>
            <person name="Otillar R."/>
            <person name="Panaud O."/>
            <person name="Pangilinan J."/>
            <person name="Paulsen I."/>
            <person name="Piegu B."/>
            <person name="Poliakov A."/>
            <person name="Robbens S."/>
            <person name="Schmutz J."/>
            <person name="Toulza E."/>
            <person name="Wyss T."/>
            <person name="Zelensky A."/>
            <person name="Zhou K."/>
            <person name="Armbrust E.V."/>
            <person name="Bhattacharya D."/>
            <person name="Goodenough U.W."/>
            <person name="Van de Peer Y."/>
            <person name="Grigoriev I.V."/>
        </authorList>
    </citation>
    <scope>NUCLEOTIDE SEQUENCE [LARGE SCALE GENOMIC DNA]</scope>
    <source>
        <strain evidence="4">RCC299 / NOUM17</strain>
    </source>
</reference>
<protein>
    <submittedName>
        <fullName evidence="3">Uncharacterized protein</fullName>
    </submittedName>
</protein>
<dbReference type="KEGG" id="mis:MICPUN_108802"/>
<feature type="compositionally biased region" description="Pro residues" evidence="1">
    <location>
        <begin position="45"/>
        <end position="55"/>
    </location>
</feature>
<evidence type="ECO:0000256" key="2">
    <source>
        <dbReference type="SAM" id="SignalP"/>
    </source>
</evidence>
<evidence type="ECO:0000313" key="3">
    <source>
        <dbReference type="EMBL" id="ACO69526.1"/>
    </source>
</evidence>
<dbReference type="GeneID" id="8245614"/>
<feature type="chain" id="PRO_5002909471" evidence="2">
    <location>
        <begin position="23"/>
        <end position="543"/>
    </location>
</feature>
<sequence>MAKTSRILILLVVFLALAPCEADAFSAFWRGLRNRGARQRLRAPKPAPVPAPAPVGPECTGRTVTVKRMDPSGLDGHGWGMNLQFMCGDSRVNIGNSRGSQTQSTVVNTPMHKGDCPARISKSNWLGGYTYPDFFDVTVTDCPGPAPVPVPKPVPAPATVPEGPLTACYGEDAAPPFGYVHKAENLDFGIDRSSEAAIGFTSGYEKYQALSCDAPPVHKFEDCEWCKTHSCDASCPQVMPGKCADPASFGVCEPTVKGICDTLQQSHDGCTSGSKAVVEKSKEYLSVDVQNAPCAAPIMEDTFASLKKYKLAYNDWAMAFNNASQVCKVGANIREYNGISFMSMHKSLEDVERVANDACAELDFDAEAARPKNAELGASVRNADVCSKLKDLTASMIADADTSSAQIQCFAAACVDLKAAEQVKLDALVAAHAEYEAKYLAYSAAITAYNQKVSDKNALKAAVMESYEIFNPIKTTTVAKFDKDNVVYQKFESGAAKGSCGLSDCEMESVCGYAIAADADYYVEEKRGKCVQKNKDLVEHCHK</sequence>
<dbReference type="EMBL" id="CP001575">
    <property type="protein sequence ID" value="ACO69526.1"/>
    <property type="molecule type" value="Genomic_DNA"/>
</dbReference>
<evidence type="ECO:0000256" key="1">
    <source>
        <dbReference type="SAM" id="MobiDB-lite"/>
    </source>
</evidence>
<organism evidence="3 4">
    <name type="scientific">Micromonas commoda (strain RCC299 / NOUM17 / CCMP2709)</name>
    <name type="common">Picoplanktonic green alga</name>
    <dbReference type="NCBI Taxonomy" id="296587"/>
    <lineage>
        <taxon>Eukaryota</taxon>
        <taxon>Viridiplantae</taxon>
        <taxon>Chlorophyta</taxon>
        <taxon>Mamiellophyceae</taxon>
        <taxon>Mamiellales</taxon>
        <taxon>Mamiellaceae</taxon>
        <taxon>Micromonas</taxon>
    </lineage>
</organism>
<dbReference type="RefSeq" id="XP_002508268.1">
    <property type="nucleotide sequence ID" value="XM_002508222.1"/>
</dbReference>
<accession>C1FGD2</accession>
<feature type="region of interest" description="Disordered" evidence="1">
    <location>
        <begin position="40"/>
        <end position="63"/>
    </location>
</feature>